<dbReference type="PROSITE" id="PS00678">
    <property type="entry name" value="WD_REPEATS_1"/>
    <property type="match status" value="1"/>
</dbReference>
<dbReference type="InterPro" id="IPR011047">
    <property type="entry name" value="Quinoprotein_ADH-like_sf"/>
</dbReference>
<dbReference type="Pfam" id="PF00400">
    <property type="entry name" value="WD40"/>
    <property type="match status" value="3"/>
</dbReference>
<dbReference type="Gene3D" id="2.130.10.10">
    <property type="entry name" value="YVTN repeat-like/Quinoprotein amine dehydrogenase"/>
    <property type="match status" value="2"/>
</dbReference>
<feature type="repeat" description="WD" evidence="3">
    <location>
        <begin position="221"/>
        <end position="262"/>
    </location>
</feature>
<comment type="caution">
    <text evidence="5">The sequence shown here is derived from an EMBL/GenBank/DDBJ whole genome shotgun (WGS) entry which is preliminary data.</text>
</comment>
<feature type="signal peptide" evidence="4">
    <location>
        <begin position="1"/>
        <end position="16"/>
    </location>
</feature>
<feature type="repeat" description="WD" evidence="3">
    <location>
        <begin position="82"/>
        <end position="123"/>
    </location>
</feature>
<dbReference type="InterPro" id="IPR011659">
    <property type="entry name" value="WD40"/>
</dbReference>
<evidence type="ECO:0008006" key="7">
    <source>
        <dbReference type="Google" id="ProtNLM"/>
    </source>
</evidence>
<dbReference type="RefSeq" id="WP_238749460.1">
    <property type="nucleotide sequence ID" value="NZ_CAKLPZ010000001.1"/>
</dbReference>
<dbReference type="PROSITE" id="PS50082">
    <property type="entry name" value="WD_REPEATS_2"/>
    <property type="match status" value="2"/>
</dbReference>
<dbReference type="SUPFAM" id="SSF50998">
    <property type="entry name" value="Quinoprotein alcohol dehydrogenase-like"/>
    <property type="match status" value="1"/>
</dbReference>
<dbReference type="Proteomes" id="UP000837803">
    <property type="component" value="Unassembled WGS sequence"/>
</dbReference>
<proteinExistence type="predicted"/>
<dbReference type="EMBL" id="CAKLPZ010000001">
    <property type="protein sequence ID" value="CAH0999270.1"/>
    <property type="molecule type" value="Genomic_DNA"/>
</dbReference>
<keyword evidence="1 3" id="KW-0853">WD repeat</keyword>
<gene>
    <name evidence="5" type="ORF">LEM8419_00567</name>
</gene>
<keyword evidence="2" id="KW-0677">Repeat</keyword>
<accession>A0ABM9AXK1</accession>
<evidence type="ECO:0000256" key="4">
    <source>
        <dbReference type="SAM" id="SignalP"/>
    </source>
</evidence>
<evidence type="ECO:0000256" key="1">
    <source>
        <dbReference type="ARBA" id="ARBA00022574"/>
    </source>
</evidence>
<dbReference type="InterPro" id="IPR001680">
    <property type="entry name" value="WD40_rpt"/>
</dbReference>
<dbReference type="Pfam" id="PF07676">
    <property type="entry name" value="PD40"/>
    <property type="match status" value="1"/>
</dbReference>
<name>A0ABM9AXK1_9BACT</name>
<keyword evidence="6" id="KW-1185">Reference proteome</keyword>
<evidence type="ECO:0000256" key="3">
    <source>
        <dbReference type="PROSITE-ProRule" id="PRU00221"/>
    </source>
</evidence>
<sequence length="363" mass="39676">MRHLIYLLLFATPLLAQTNADIYNAKVPEPVLIWHRVADVSPGLQSVEAAEFSPDGSLAVSGGKFGYRVMLWRVADGTLLWQSAHESEVECVTFSPDGRRIATGGEDYFLRVWDTATGEQLHSMEMTEAGFDGITWSPDGRYIVGGDEAGNAVFFDGTTYAEVARINCGSTINSLQFTADGTQLLVGGNIQTLDPNGPGGKTYTGFAKVIDVARRAIIQDIGEQPGSIKSVRYSPDEKHFATGGFDNKARLFDAASGKLVREFTDPLKIEAVAFTPDGHYLVTGGHAQSINFYRLSDGELALRLPMARVEYIDFTDNGRLMLTSHEDSGLLSCYLLQSNTQTRGNYQQIADEQLNNRDLKGGN</sequence>
<dbReference type="SMART" id="SM00320">
    <property type="entry name" value="WD40"/>
    <property type="match status" value="5"/>
</dbReference>
<protein>
    <recommendedName>
        <fullName evidence="7">WD40 repeat domain-containing protein</fullName>
    </recommendedName>
</protein>
<reference evidence="5" key="1">
    <citation type="submission" date="2021-12" db="EMBL/GenBank/DDBJ databases">
        <authorList>
            <person name="Rodrigo-Torres L."/>
            <person name="Arahal R. D."/>
            <person name="Lucena T."/>
        </authorList>
    </citation>
    <scope>NUCLEOTIDE SEQUENCE</scope>
    <source>
        <strain evidence="5">CECT 8419</strain>
    </source>
</reference>
<dbReference type="InterPro" id="IPR015943">
    <property type="entry name" value="WD40/YVTN_repeat-like_dom_sf"/>
</dbReference>
<dbReference type="PROSITE" id="PS50294">
    <property type="entry name" value="WD_REPEATS_REGION"/>
    <property type="match status" value="1"/>
</dbReference>
<dbReference type="CDD" id="cd00200">
    <property type="entry name" value="WD40"/>
    <property type="match status" value="1"/>
</dbReference>
<dbReference type="PANTHER" id="PTHR19879">
    <property type="entry name" value="TRANSCRIPTION INITIATION FACTOR TFIID"/>
    <property type="match status" value="1"/>
</dbReference>
<evidence type="ECO:0000313" key="5">
    <source>
        <dbReference type="EMBL" id="CAH0999270.1"/>
    </source>
</evidence>
<evidence type="ECO:0000256" key="2">
    <source>
        <dbReference type="ARBA" id="ARBA00022737"/>
    </source>
</evidence>
<dbReference type="PANTHER" id="PTHR19879:SF9">
    <property type="entry name" value="TRANSCRIPTION INITIATION FACTOR TFIID SUBUNIT 5"/>
    <property type="match status" value="1"/>
</dbReference>
<feature type="chain" id="PRO_5047316233" description="WD40 repeat domain-containing protein" evidence="4">
    <location>
        <begin position="17"/>
        <end position="363"/>
    </location>
</feature>
<organism evidence="5 6">
    <name type="scientific">Neolewinella maritima</name>
    <dbReference type="NCBI Taxonomy" id="1383882"/>
    <lineage>
        <taxon>Bacteria</taxon>
        <taxon>Pseudomonadati</taxon>
        <taxon>Bacteroidota</taxon>
        <taxon>Saprospiria</taxon>
        <taxon>Saprospirales</taxon>
        <taxon>Lewinellaceae</taxon>
        <taxon>Neolewinella</taxon>
    </lineage>
</organism>
<dbReference type="InterPro" id="IPR019775">
    <property type="entry name" value="WD40_repeat_CS"/>
</dbReference>
<evidence type="ECO:0000313" key="6">
    <source>
        <dbReference type="Proteomes" id="UP000837803"/>
    </source>
</evidence>
<keyword evidence="4" id="KW-0732">Signal</keyword>